<accession>A0A6L2NAQ4</accession>
<protein>
    <submittedName>
        <fullName evidence="1">Uncharacterized protein</fullName>
    </submittedName>
</protein>
<name>A0A6L2NAQ4_TANCI</name>
<reference evidence="1" key="1">
    <citation type="journal article" date="2019" name="Sci. Rep.">
        <title>Draft genome of Tanacetum cinerariifolium, the natural source of mosquito coil.</title>
        <authorList>
            <person name="Yamashiro T."/>
            <person name="Shiraishi A."/>
            <person name="Satake H."/>
            <person name="Nakayama K."/>
        </authorList>
    </citation>
    <scope>NUCLEOTIDE SEQUENCE</scope>
</reference>
<gene>
    <name evidence="1" type="ORF">Tci_054535</name>
</gene>
<dbReference type="EMBL" id="BKCJ010008502">
    <property type="protein sequence ID" value="GEU82557.1"/>
    <property type="molecule type" value="Genomic_DNA"/>
</dbReference>
<evidence type="ECO:0000313" key="1">
    <source>
        <dbReference type="EMBL" id="GEU82557.1"/>
    </source>
</evidence>
<sequence>MTITEYLEYEGRIKANHNSNTKPYLPTYFRESTPNHDSTLELAHYFGFNQPSIESDYDPDDMEEEVEYMTDDEIVMSEQEESNHEYAQSTQHLEDEYDVDKWFNAEIKNHMNAKDNIMPQKVYEYLGLDKLRGPVSPSPNRRGLVKRWHVCKPIHVTYDDGSGEDCGMWPTCDPDSKFCFGYEEVFGVNEHGILRQWICFHDHERRAVKGSYMGFADFLQVRYGQQKITDTTRKQRKKGYVLDDVWEKCEQYYKKTYEAWHKEGFKEDEMWRSGDEKTDYDPPYVNIKTFEVKRYSFKRGHSFVCITDREDDAPPLGRVNRARFKTMIRKELEDSK</sequence>
<organism evidence="1">
    <name type="scientific">Tanacetum cinerariifolium</name>
    <name type="common">Dalmatian daisy</name>
    <name type="synonym">Chrysanthemum cinerariifolium</name>
    <dbReference type="NCBI Taxonomy" id="118510"/>
    <lineage>
        <taxon>Eukaryota</taxon>
        <taxon>Viridiplantae</taxon>
        <taxon>Streptophyta</taxon>
        <taxon>Embryophyta</taxon>
        <taxon>Tracheophyta</taxon>
        <taxon>Spermatophyta</taxon>
        <taxon>Magnoliopsida</taxon>
        <taxon>eudicotyledons</taxon>
        <taxon>Gunneridae</taxon>
        <taxon>Pentapetalae</taxon>
        <taxon>asterids</taxon>
        <taxon>campanulids</taxon>
        <taxon>Asterales</taxon>
        <taxon>Asteraceae</taxon>
        <taxon>Asteroideae</taxon>
        <taxon>Anthemideae</taxon>
        <taxon>Anthemidinae</taxon>
        <taxon>Tanacetum</taxon>
    </lineage>
</organism>
<dbReference type="AlphaFoldDB" id="A0A6L2NAQ4"/>
<comment type="caution">
    <text evidence="1">The sequence shown here is derived from an EMBL/GenBank/DDBJ whole genome shotgun (WGS) entry which is preliminary data.</text>
</comment>
<proteinExistence type="predicted"/>